<keyword evidence="2" id="KW-1185">Reference proteome</keyword>
<organism evidence="1 2">
    <name type="scientific">Diphasiastrum complanatum</name>
    <name type="common">Issler's clubmoss</name>
    <name type="synonym">Lycopodium complanatum</name>
    <dbReference type="NCBI Taxonomy" id="34168"/>
    <lineage>
        <taxon>Eukaryota</taxon>
        <taxon>Viridiplantae</taxon>
        <taxon>Streptophyta</taxon>
        <taxon>Embryophyta</taxon>
        <taxon>Tracheophyta</taxon>
        <taxon>Lycopodiopsida</taxon>
        <taxon>Lycopodiales</taxon>
        <taxon>Lycopodiaceae</taxon>
        <taxon>Lycopodioideae</taxon>
        <taxon>Diphasiastrum</taxon>
    </lineage>
</organism>
<proteinExistence type="predicted"/>
<protein>
    <submittedName>
        <fullName evidence="1">Uncharacterized protein</fullName>
    </submittedName>
</protein>
<sequence length="276" mass="30326">MSTIPVRQTCLSASAGQDCKDQLADSTVCAKLQNELDCADFPKIHVLAVDDSLLERKVIERLLKTSSYEVTTVDSASRALEILGVADGILPLVPNAIKINLIITDYCMPGMSGYDLLKRVKQISSLKEIPVVIMSSENVPNRVKRCLAEGAKEFIIKPVRMADVKRLECHVRKRKLFNTNGSGSTPPDKLYTSNESGCTPSEKLSNGFGSTPCNEFQAKETSNESNEIPENSIKRKACSIDLQTEYNSERRLRLQSSVDIIVAQDLGSDTEALAKL</sequence>
<dbReference type="Proteomes" id="UP001162992">
    <property type="component" value="Chromosome 6"/>
</dbReference>
<reference evidence="2" key="1">
    <citation type="journal article" date="2024" name="Proc. Natl. Acad. Sci. U.S.A.">
        <title>Extraordinary preservation of gene collinearity over three hundred million years revealed in homosporous lycophytes.</title>
        <authorList>
            <person name="Li C."/>
            <person name="Wickell D."/>
            <person name="Kuo L.Y."/>
            <person name="Chen X."/>
            <person name="Nie B."/>
            <person name="Liao X."/>
            <person name="Peng D."/>
            <person name="Ji J."/>
            <person name="Jenkins J."/>
            <person name="Williams M."/>
            <person name="Shu S."/>
            <person name="Plott C."/>
            <person name="Barry K."/>
            <person name="Rajasekar S."/>
            <person name="Grimwood J."/>
            <person name="Han X."/>
            <person name="Sun S."/>
            <person name="Hou Z."/>
            <person name="He W."/>
            <person name="Dai G."/>
            <person name="Sun C."/>
            <person name="Schmutz J."/>
            <person name="Leebens-Mack J.H."/>
            <person name="Li F.W."/>
            <person name="Wang L."/>
        </authorList>
    </citation>
    <scope>NUCLEOTIDE SEQUENCE [LARGE SCALE GENOMIC DNA]</scope>
    <source>
        <strain evidence="2">cv. PW_Plant_1</strain>
    </source>
</reference>
<name>A0ACC2DGP0_DIPCM</name>
<accession>A0ACC2DGP0</accession>
<comment type="caution">
    <text evidence="1">The sequence shown here is derived from an EMBL/GenBank/DDBJ whole genome shotgun (WGS) entry which is preliminary data.</text>
</comment>
<gene>
    <name evidence="1" type="ORF">O6H91_06G098600</name>
</gene>
<dbReference type="EMBL" id="CM055097">
    <property type="protein sequence ID" value="KAJ7553452.1"/>
    <property type="molecule type" value="Genomic_DNA"/>
</dbReference>
<evidence type="ECO:0000313" key="1">
    <source>
        <dbReference type="EMBL" id="KAJ7553452.1"/>
    </source>
</evidence>
<evidence type="ECO:0000313" key="2">
    <source>
        <dbReference type="Proteomes" id="UP001162992"/>
    </source>
</evidence>